<dbReference type="SUPFAM" id="SSF141452">
    <property type="entry name" value="Hcp1-like"/>
    <property type="match status" value="1"/>
</dbReference>
<dbReference type="AlphaFoldDB" id="D3AVS4"/>
<evidence type="ECO:0000313" key="3">
    <source>
        <dbReference type="Proteomes" id="UP000001396"/>
    </source>
</evidence>
<reference evidence="2 3" key="1">
    <citation type="journal article" date="2011" name="Genome Res.">
        <title>Phylogeny-wide analysis of social amoeba genomes highlights ancient origins for complex intercellular communication.</title>
        <authorList>
            <person name="Heidel A.J."/>
            <person name="Lawal H.M."/>
            <person name="Felder M."/>
            <person name="Schilde C."/>
            <person name="Helps N.R."/>
            <person name="Tunggal B."/>
            <person name="Rivero F."/>
            <person name="John U."/>
            <person name="Schleicher M."/>
            <person name="Eichinger L."/>
            <person name="Platzer M."/>
            <person name="Noegel A.A."/>
            <person name="Schaap P."/>
            <person name="Gloeckner G."/>
        </authorList>
    </citation>
    <scope>NUCLEOTIDE SEQUENCE [LARGE SCALE GENOMIC DNA]</scope>
    <source>
        <strain evidence="3">ATCC 26659 / Pp 5 / PN500</strain>
    </source>
</reference>
<protein>
    <submittedName>
        <fullName evidence="2">Uncharacterized protein</fullName>
    </submittedName>
</protein>
<evidence type="ECO:0000313" key="2">
    <source>
        <dbReference type="EMBL" id="EFA86397.1"/>
    </source>
</evidence>
<dbReference type="PANTHER" id="PTHR36152">
    <property type="entry name" value="CYTOPLASMIC PROTEIN-RELATED"/>
    <property type="match status" value="1"/>
</dbReference>
<name>D3AVS4_HETP5</name>
<dbReference type="Pfam" id="PF05638">
    <property type="entry name" value="T6SS_HCP"/>
    <property type="match status" value="1"/>
</dbReference>
<dbReference type="InterPro" id="IPR053165">
    <property type="entry name" value="HSI-I_assembly_Hcp1"/>
</dbReference>
<gene>
    <name evidence="2" type="ORF">PPL_00189</name>
</gene>
<accession>D3AVS4</accession>
<dbReference type="OMA" id="YYRILAS"/>
<keyword evidence="3" id="KW-1185">Reference proteome</keyword>
<proteinExistence type="predicted"/>
<dbReference type="RefSeq" id="XP_020438502.1">
    <property type="nucleotide sequence ID" value="XM_020571228.1"/>
</dbReference>
<feature type="region of interest" description="Disordered" evidence="1">
    <location>
        <begin position="40"/>
        <end position="62"/>
    </location>
</feature>
<sequence length="360" mass="40329">MKESIAVWIPIDTNVNADDYQIPTIENQKDALMGLVAPAEDDEDLANNNDESDDDNYYGRRGAKQEVDPMEKLISRRFKEFVAPWIDIMSFSHNVASEAGKRGAPHVGELTCTKFTCDRSPTFNYMTMRGEIIPHVVFRAIGKTSNRVLPIIEYEMHHVQITNVSISGGSGGKPVETMSLNAKIMIIKNIRLNLETGEFETYQVAKWDQLKGTGSKTLYSNKSGAKGTSKTLLEIAKKSLMVDLDSHDPSTVALLKEMGIVTEYELPQDSAVEYEDRSFQLISKVLSHKEPELYQIFKTPKPQTIENYKKTIAETLSIPVDTIKNLYSAGTGILINEEKFLKPVTSFIVQKSDGKFVGYN</sequence>
<dbReference type="PANTHER" id="PTHR36152:SF1">
    <property type="entry name" value="UBIQUITIN-LIKE DOMAIN-CONTAINING PROTEIN"/>
    <property type="match status" value="1"/>
</dbReference>
<dbReference type="Gene3D" id="2.30.110.20">
    <property type="entry name" value="Hcp1-like"/>
    <property type="match status" value="1"/>
</dbReference>
<comment type="caution">
    <text evidence="2">The sequence shown here is derived from an EMBL/GenBank/DDBJ whole genome shotgun (WGS) entry which is preliminary data.</text>
</comment>
<evidence type="ECO:0000256" key="1">
    <source>
        <dbReference type="SAM" id="MobiDB-lite"/>
    </source>
</evidence>
<dbReference type="FunCoup" id="D3AVS4">
    <property type="interactions" value="135"/>
</dbReference>
<dbReference type="InterPro" id="IPR008514">
    <property type="entry name" value="T6SS_Hcp"/>
</dbReference>
<dbReference type="GeneID" id="31355723"/>
<dbReference type="EMBL" id="ADBJ01000002">
    <property type="protein sequence ID" value="EFA86397.1"/>
    <property type="molecule type" value="Genomic_DNA"/>
</dbReference>
<dbReference type="Proteomes" id="UP000001396">
    <property type="component" value="Unassembled WGS sequence"/>
</dbReference>
<feature type="compositionally biased region" description="Acidic residues" evidence="1">
    <location>
        <begin position="40"/>
        <end position="56"/>
    </location>
</feature>
<organism evidence="2 3">
    <name type="scientific">Heterostelium pallidum (strain ATCC 26659 / Pp 5 / PN500)</name>
    <name type="common">Cellular slime mold</name>
    <name type="synonym">Polysphondylium pallidum</name>
    <dbReference type="NCBI Taxonomy" id="670386"/>
    <lineage>
        <taxon>Eukaryota</taxon>
        <taxon>Amoebozoa</taxon>
        <taxon>Evosea</taxon>
        <taxon>Eumycetozoa</taxon>
        <taxon>Dictyostelia</taxon>
        <taxon>Acytosteliales</taxon>
        <taxon>Acytosteliaceae</taxon>
        <taxon>Heterostelium</taxon>
    </lineage>
</organism>
<dbReference type="InterPro" id="IPR036624">
    <property type="entry name" value="Hcp1-lik_sf"/>
</dbReference>
<dbReference type="InParanoid" id="D3AVS4"/>